<feature type="compositionally biased region" description="Polar residues" evidence="1">
    <location>
        <begin position="212"/>
        <end position="227"/>
    </location>
</feature>
<name>A0A9N7NKA5_STRHE</name>
<feature type="compositionally biased region" description="Basic and acidic residues" evidence="1">
    <location>
        <begin position="255"/>
        <end position="264"/>
    </location>
</feature>
<feature type="compositionally biased region" description="Basic and acidic residues" evidence="1">
    <location>
        <begin position="103"/>
        <end position="123"/>
    </location>
</feature>
<gene>
    <name evidence="3" type="ORF">SHERM_28658</name>
</gene>
<dbReference type="FunFam" id="3.90.810.10:FF:000029">
    <property type="entry name" value="Elongation factor Ts, mitochondrial"/>
    <property type="match status" value="1"/>
</dbReference>
<protein>
    <submittedName>
        <fullName evidence="3">CRIB domain-containing protein RIC6</fullName>
    </submittedName>
</protein>
<dbReference type="EMBL" id="CACSLK010027840">
    <property type="protein sequence ID" value="CAA0833397.1"/>
    <property type="molecule type" value="Genomic_DNA"/>
</dbReference>
<feature type="domain" description="CRIB" evidence="2">
    <location>
        <begin position="29"/>
        <end position="42"/>
    </location>
</feature>
<dbReference type="CDD" id="cd00132">
    <property type="entry name" value="CRIB"/>
    <property type="match status" value="1"/>
</dbReference>
<evidence type="ECO:0000256" key="1">
    <source>
        <dbReference type="SAM" id="MobiDB-lite"/>
    </source>
</evidence>
<evidence type="ECO:0000259" key="2">
    <source>
        <dbReference type="PROSITE" id="PS50108"/>
    </source>
</evidence>
<organism evidence="3 4">
    <name type="scientific">Striga hermonthica</name>
    <name type="common">Purple witchweed</name>
    <name type="synonym">Buchnera hermonthica</name>
    <dbReference type="NCBI Taxonomy" id="68872"/>
    <lineage>
        <taxon>Eukaryota</taxon>
        <taxon>Viridiplantae</taxon>
        <taxon>Streptophyta</taxon>
        <taxon>Embryophyta</taxon>
        <taxon>Tracheophyta</taxon>
        <taxon>Spermatophyta</taxon>
        <taxon>Magnoliopsida</taxon>
        <taxon>eudicotyledons</taxon>
        <taxon>Gunneridae</taxon>
        <taxon>Pentapetalae</taxon>
        <taxon>asterids</taxon>
        <taxon>lamiids</taxon>
        <taxon>Lamiales</taxon>
        <taxon>Orobanchaceae</taxon>
        <taxon>Buchnereae</taxon>
        <taxon>Striga</taxon>
    </lineage>
</organism>
<dbReference type="AlphaFoldDB" id="A0A9N7NKA5"/>
<feature type="compositionally biased region" description="Basic and acidic residues" evidence="1">
    <location>
        <begin position="144"/>
        <end position="164"/>
    </location>
</feature>
<dbReference type="SMART" id="SM00285">
    <property type="entry name" value="PBD"/>
    <property type="match status" value="1"/>
</dbReference>
<evidence type="ECO:0000313" key="3">
    <source>
        <dbReference type="EMBL" id="CAA0833397.1"/>
    </source>
</evidence>
<dbReference type="Gene3D" id="3.90.810.10">
    <property type="entry name" value="CRIB domain"/>
    <property type="match status" value="1"/>
</dbReference>
<feature type="compositionally biased region" description="Basic and acidic residues" evidence="1">
    <location>
        <begin position="78"/>
        <end position="91"/>
    </location>
</feature>
<sequence>MATKVKGLFKGLRSIPKMFDDGKEEEMQIGFPTDVKHVAHIGWDGPSQVGSSPSWMKEFKASNGHQSAPLDSNGKIIEGPEIKWVSEDTKKGNRATESPEISRSSRRENNNSNESPRKKDSSTKSRHSRRNHSKDSSEGGSVKSGRDESGRPDSPSRAHPDLAKKSRRKKPKEDGGGSTRSRHKDSDGGSTRSRSKDSDGGSTRSRSKDSDGGSTRSRSNDSVSEGNGSLRPRAKPTSCGASAYSDNGPLTGTIDEEKERRVIS</sequence>
<dbReference type="Pfam" id="PF00786">
    <property type="entry name" value="PBD"/>
    <property type="match status" value="1"/>
</dbReference>
<dbReference type="InterPro" id="IPR000095">
    <property type="entry name" value="CRIB_dom"/>
</dbReference>
<reference evidence="3" key="1">
    <citation type="submission" date="2019-12" db="EMBL/GenBank/DDBJ databases">
        <authorList>
            <person name="Scholes J."/>
        </authorList>
    </citation>
    <scope>NUCLEOTIDE SEQUENCE</scope>
</reference>
<comment type="caution">
    <text evidence="3">The sequence shown here is derived from an EMBL/GenBank/DDBJ whole genome shotgun (WGS) entry which is preliminary data.</text>
</comment>
<keyword evidence="4" id="KW-1185">Reference proteome</keyword>
<dbReference type="PANTHER" id="PTHR46325">
    <property type="entry name" value="CRIB DOMAIN-CONTAINING PROTEIN RIC8"/>
    <property type="match status" value="1"/>
</dbReference>
<accession>A0A9N7NKA5</accession>
<dbReference type="PANTHER" id="PTHR46325:SF39">
    <property type="entry name" value="CRIB DOMAIN-CONTAINING PROTEIN RIC8"/>
    <property type="match status" value="1"/>
</dbReference>
<dbReference type="PROSITE" id="PS50108">
    <property type="entry name" value="CRIB"/>
    <property type="match status" value="1"/>
</dbReference>
<dbReference type="InterPro" id="IPR036936">
    <property type="entry name" value="CRIB_dom_sf"/>
</dbReference>
<proteinExistence type="predicted"/>
<evidence type="ECO:0000313" key="4">
    <source>
        <dbReference type="Proteomes" id="UP001153555"/>
    </source>
</evidence>
<dbReference type="OrthoDB" id="4206278at2759"/>
<dbReference type="Proteomes" id="UP001153555">
    <property type="component" value="Unassembled WGS sequence"/>
</dbReference>
<feature type="region of interest" description="Disordered" evidence="1">
    <location>
        <begin position="44"/>
        <end position="264"/>
    </location>
</feature>